<name>A1ZG45_MICM2</name>
<dbReference type="eggNOG" id="COG0668">
    <property type="taxonomic scope" value="Bacteria"/>
</dbReference>
<dbReference type="EMBL" id="AAWS01000006">
    <property type="protein sequence ID" value="EAY30462.1"/>
    <property type="molecule type" value="Genomic_DNA"/>
</dbReference>
<evidence type="ECO:0000256" key="7">
    <source>
        <dbReference type="SAM" id="Phobius"/>
    </source>
</evidence>
<keyword evidence="3 7" id="KW-0812">Transmembrane</keyword>
<dbReference type="Pfam" id="PF00924">
    <property type="entry name" value="MS_channel_2nd"/>
    <property type="match status" value="1"/>
</dbReference>
<comment type="caution">
    <text evidence="9">The sequence shown here is derived from an EMBL/GenBank/DDBJ whole genome shotgun (WGS) entry which is preliminary data.</text>
</comment>
<dbReference type="SUPFAM" id="SSF50182">
    <property type="entry name" value="Sm-like ribonucleoproteins"/>
    <property type="match status" value="1"/>
</dbReference>
<gene>
    <name evidence="9" type="ORF">M23134_03098</name>
</gene>
<evidence type="ECO:0000256" key="4">
    <source>
        <dbReference type="ARBA" id="ARBA00022989"/>
    </source>
</evidence>
<organism evidence="9 10">
    <name type="scientific">Microscilla marina ATCC 23134</name>
    <dbReference type="NCBI Taxonomy" id="313606"/>
    <lineage>
        <taxon>Bacteria</taxon>
        <taxon>Pseudomonadati</taxon>
        <taxon>Bacteroidota</taxon>
        <taxon>Cytophagia</taxon>
        <taxon>Cytophagales</taxon>
        <taxon>Microscillaceae</taxon>
        <taxon>Microscilla</taxon>
    </lineage>
</organism>
<feature type="transmembrane region" description="Helical" evidence="7">
    <location>
        <begin position="1079"/>
        <end position="1098"/>
    </location>
</feature>
<evidence type="ECO:0000256" key="6">
    <source>
        <dbReference type="SAM" id="Coils"/>
    </source>
</evidence>
<proteinExistence type="inferred from homology"/>
<dbReference type="Proteomes" id="UP000004095">
    <property type="component" value="Unassembled WGS sequence"/>
</dbReference>
<evidence type="ECO:0000256" key="3">
    <source>
        <dbReference type="ARBA" id="ARBA00022692"/>
    </source>
</evidence>
<feature type="transmembrane region" description="Helical" evidence="7">
    <location>
        <begin position="12"/>
        <end position="30"/>
    </location>
</feature>
<evidence type="ECO:0000313" key="9">
    <source>
        <dbReference type="EMBL" id="EAY30462.1"/>
    </source>
</evidence>
<dbReference type="GO" id="GO:0016020">
    <property type="term" value="C:membrane"/>
    <property type="evidence" value="ECO:0007669"/>
    <property type="project" value="UniProtKB-SubCell"/>
</dbReference>
<feature type="transmembrane region" description="Helical" evidence="7">
    <location>
        <begin position="1104"/>
        <end position="1123"/>
    </location>
</feature>
<dbReference type="InterPro" id="IPR023408">
    <property type="entry name" value="MscS_beta-dom_sf"/>
</dbReference>
<keyword evidence="4 7" id="KW-1133">Transmembrane helix</keyword>
<feature type="transmembrane region" description="Helical" evidence="7">
    <location>
        <begin position="991"/>
        <end position="1010"/>
    </location>
</feature>
<accession>A1ZG45</accession>
<evidence type="ECO:0000256" key="1">
    <source>
        <dbReference type="ARBA" id="ARBA00004141"/>
    </source>
</evidence>
<dbReference type="InterPro" id="IPR006685">
    <property type="entry name" value="MscS_channel_2nd"/>
</dbReference>
<evidence type="ECO:0000256" key="5">
    <source>
        <dbReference type="ARBA" id="ARBA00023136"/>
    </source>
</evidence>
<dbReference type="GO" id="GO:0008381">
    <property type="term" value="F:mechanosensitive monoatomic ion channel activity"/>
    <property type="evidence" value="ECO:0007669"/>
    <property type="project" value="UniProtKB-ARBA"/>
</dbReference>
<sequence length="1192" mass="136835">MKRLFSNYQVIIIKRVFIHQLFCIALLFVYNSTWAQTTGNLHNLSNEALLRQADKMFSTSQFSYRKELRKFYSDEKIIQESDRQLSNFRLPDSTFRKPAKELTPLEISVLKAKHIARLLNAYKQKALLLERKQTALETLLTQVDEVLFSSNRFKNDLILLTPYLLEVKLRINDGTLIASKLPASLSQENIKAKQQKLSGIEKRFEGINKVVKKEIISLGSDIAENKKAIAQVALQLFTAKEKQANEQKNVALQNKYAAMTPKKLLRTFAELSEEKNWIKSSYLVAYNKVMALGKEAEVRYKKIELKKPPKTKRIEESKDTKKTIQALNSLLKYDSVQIKNTNELQSQLKALIASKEVFTAEAAVIGEHLSKMIFIAKLIKNLEEKGEVKPESMLSANWYKAIIAEEESLTKQNAEVIILSENAKKQIELNAKEIKKLMANYDEIASKKNSLERTAKSLMKVEKWKAKLENIGKKKLLNTFTTLTDSLAMRQRRLESYYKRYKGAEDTAKTIKRELNILKGPLFRIIKRESQEDKYGIRSQLYALIHKRAQRKQVQIFTKKEQKVDSLLVKPEAEKAKSKSLFKNIAGEKYQNLLAQNVETIQKRKSLKDSLKTSLDSLQMYLRQLLVKREKITDILLQQNLYAGQIKKLYSQAKIKRKEVPAKVNEALKYERISNFESLTHELFGVELSIQRELKRLSQTEEKNELQAQFIKMQKNTGERGSIHKQLEELQQEFDNKKVALKGTALEVSEQLAVNRLNSDNGIEEFFLGFINSSETQNYSKILTSNYVELIQLEQQQRILQTQIYKLEKLTKLEYAEKDSIPVLLTFLNKHLEQLELAYEEEWIKIKIRLVPEKANELINAFQVKTGRNIPLLAPVAQSSQDSIISISTDLLFDYHVQIAATKKWITLFKERQTPGGIEKEIDIYADIISALEAKNVVLKKSIAELIGHPKSELDKMDKEERPQTSLARLIFLKGKIGALRSTRNRLRYKVLLYMIIKLSFIVLIAWFLIKIVKSMVARVISTTTKAKEGKYTEALLTQKKSRTIVLLSRFFKKRKREGEEKVDELEWLKKADFLPMVYFLKALTIVVIWLFAITLSIETLGFNAGAILAGLGIGGFALAFALKDILADLLGGLTLLITKPFKVGERVVVAGIDGWVHKIGLRSSVINNFYGEKNVISNRVFINSTIKNKDS</sequence>
<keyword evidence="5 7" id="KW-0472">Membrane</keyword>
<dbReference type="InterPro" id="IPR011014">
    <property type="entry name" value="MscS_channel_TM-2"/>
</dbReference>
<dbReference type="PANTHER" id="PTHR30566:SF5">
    <property type="entry name" value="MECHANOSENSITIVE ION CHANNEL PROTEIN 1, MITOCHONDRIAL-RELATED"/>
    <property type="match status" value="1"/>
</dbReference>
<evidence type="ECO:0000259" key="8">
    <source>
        <dbReference type="Pfam" id="PF00924"/>
    </source>
</evidence>
<comment type="subcellular location">
    <subcellularLocation>
        <location evidence="1">Membrane</location>
        <topology evidence="1">Multi-pass membrane protein</topology>
    </subcellularLocation>
</comment>
<keyword evidence="6" id="KW-0175">Coiled coil</keyword>
<dbReference type="AlphaFoldDB" id="A1ZG45"/>
<evidence type="ECO:0000313" key="10">
    <source>
        <dbReference type="Proteomes" id="UP000004095"/>
    </source>
</evidence>
<comment type="similarity">
    <text evidence="2">Belongs to the MscS (TC 1.A.23) family.</text>
</comment>
<feature type="coiled-coil region" evidence="6">
    <location>
        <begin position="420"/>
        <end position="454"/>
    </location>
</feature>
<evidence type="ECO:0000256" key="2">
    <source>
        <dbReference type="ARBA" id="ARBA00008017"/>
    </source>
</evidence>
<dbReference type="PANTHER" id="PTHR30566">
    <property type="entry name" value="YNAI-RELATED MECHANOSENSITIVE ION CHANNEL"/>
    <property type="match status" value="1"/>
</dbReference>
<dbReference type="SUPFAM" id="SSF82861">
    <property type="entry name" value="Mechanosensitive channel protein MscS (YggB), transmembrane region"/>
    <property type="match status" value="1"/>
</dbReference>
<feature type="domain" description="Mechanosensitive ion channel MscS" evidence="8">
    <location>
        <begin position="1125"/>
        <end position="1189"/>
    </location>
</feature>
<dbReference type="RefSeq" id="WP_002694689.1">
    <property type="nucleotide sequence ID" value="NZ_AAWS01000006.1"/>
</dbReference>
<keyword evidence="10" id="KW-1185">Reference proteome</keyword>
<dbReference type="Gene3D" id="1.10.287.1260">
    <property type="match status" value="1"/>
</dbReference>
<protein>
    <recommendedName>
        <fullName evidence="8">Mechanosensitive ion channel MscS domain-containing protein</fullName>
    </recommendedName>
</protein>
<reference evidence="9 10" key="1">
    <citation type="submission" date="2007-01" db="EMBL/GenBank/DDBJ databases">
        <authorList>
            <person name="Haygood M."/>
            <person name="Podell S."/>
            <person name="Anderson C."/>
            <person name="Hopkinson B."/>
            <person name="Roe K."/>
            <person name="Barbeau K."/>
            <person name="Gaasterland T."/>
            <person name="Ferriera S."/>
            <person name="Johnson J."/>
            <person name="Kravitz S."/>
            <person name="Beeson K."/>
            <person name="Sutton G."/>
            <person name="Rogers Y.-H."/>
            <person name="Friedman R."/>
            <person name="Frazier M."/>
            <person name="Venter J.C."/>
        </authorList>
    </citation>
    <scope>NUCLEOTIDE SEQUENCE [LARGE SCALE GENOMIC DNA]</scope>
    <source>
        <strain evidence="9 10">ATCC 23134</strain>
    </source>
</reference>
<dbReference type="InterPro" id="IPR010920">
    <property type="entry name" value="LSM_dom_sf"/>
</dbReference>
<dbReference type="Gene3D" id="2.30.30.60">
    <property type="match status" value="1"/>
</dbReference>